<feature type="domain" description="Major facilitator superfamily (MFS) profile" evidence="11">
    <location>
        <begin position="22"/>
        <end position="408"/>
    </location>
</feature>
<evidence type="ECO:0000256" key="10">
    <source>
        <dbReference type="SAM" id="Phobius"/>
    </source>
</evidence>
<evidence type="ECO:0000256" key="4">
    <source>
        <dbReference type="ARBA" id="ARBA00022692"/>
    </source>
</evidence>
<dbReference type="Proteomes" id="UP001240150">
    <property type="component" value="Chromosome"/>
</dbReference>
<evidence type="ECO:0000256" key="8">
    <source>
        <dbReference type="ARBA" id="ARBA00040914"/>
    </source>
</evidence>
<feature type="transmembrane region" description="Helical" evidence="10">
    <location>
        <begin position="293"/>
        <end position="312"/>
    </location>
</feature>
<keyword evidence="3" id="KW-1003">Cell membrane</keyword>
<dbReference type="EMBL" id="CP126980">
    <property type="protein sequence ID" value="WIN00186.1"/>
    <property type="molecule type" value="Genomic_DNA"/>
</dbReference>
<dbReference type="SUPFAM" id="SSF103473">
    <property type="entry name" value="MFS general substrate transporter"/>
    <property type="match status" value="1"/>
</dbReference>
<organism evidence="12 13">
    <name type="scientific">Actinoplanes oblitus</name>
    <dbReference type="NCBI Taxonomy" id="3040509"/>
    <lineage>
        <taxon>Bacteria</taxon>
        <taxon>Bacillati</taxon>
        <taxon>Actinomycetota</taxon>
        <taxon>Actinomycetes</taxon>
        <taxon>Micromonosporales</taxon>
        <taxon>Micromonosporaceae</taxon>
        <taxon>Actinoplanes</taxon>
    </lineage>
</organism>
<evidence type="ECO:0000313" key="13">
    <source>
        <dbReference type="Proteomes" id="UP001240150"/>
    </source>
</evidence>
<keyword evidence="4 10" id="KW-0812">Transmembrane</keyword>
<reference evidence="12 13" key="1">
    <citation type="submission" date="2023-06" db="EMBL/GenBank/DDBJ databases">
        <authorList>
            <person name="Yushchuk O."/>
            <person name="Binda E."/>
            <person name="Ruckert-Reed C."/>
            <person name="Fedorenko V."/>
            <person name="Kalinowski J."/>
            <person name="Marinelli F."/>
        </authorList>
    </citation>
    <scope>NUCLEOTIDE SEQUENCE [LARGE SCALE GENOMIC DNA]</scope>
    <source>
        <strain evidence="12 13">NRRL 3884</strain>
    </source>
</reference>
<dbReference type="InterPro" id="IPR022324">
    <property type="entry name" value="Bacilysin_exporter_BacE_put"/>
</dbReference>
<dbReference type="PANTHER" id="PTHR23513:SF9">
    <property type="entry name" value="ENTEROBACTIN EXPORTER ENTS"/>
    <property type="match status" value="1"/>
</dbReference>
<dbReference type="InterPro" id="IPR036259">
    <property type="entry name" value="MFS_trans_sf"/>
</dbReference>
<feature type="compositionally biased region" description="Basic and acidic residues" evidence="9">
    <location>
        <begin position="427"/>
        <end position="442"/>
    </location>
</feature>
<dbReference type="CDD" id="cd06173">
    <property type="entry name" value="MFS_MefA_like"/>
    <property type="match status" value="1"/>
</dbReference>
<feature type="region of interest" description="Disordered" evidence="9">
    <location>
        <begin position="409"/>
        <end position="442"/>
    </location>
</feature>
<evidence type="ECO:0000256" key="7">
    <source>
        <dbReference type="ARBA" id="ARBA00038075"/>
    </source>
</evidence>
<protein>
    <recommendedName>
        <fullName evidence="8">Multidrug efflux pump Tap</fullName>
    </recommendedName>
</protein>
<accession>A0ABY8WVS9</accession>
<dbReference type="PROSITE" id="PS50850">
    <property type="entry name" value="MFS"/>
    <property type="match status" value="1"/>
</dbReference>
<feature type="transmembrane region" description="Helical" evidence="10">
    <location>
        <begin position="178"/>
        <end position="198"/>
    </location>
</feature>
<evidence type="ECO:0000256" key="6">
    <source>
        <dbReference type="ARBA" id="ARBA00023136"/>
    </source>
</evidence>
<evidence type="ECO:0000256" key="2">
    <source>
        <dbReference type="ARBA" id="ARBA00022448"/>
    </source>
</evidence>
<evidence type="ECO:0000259" key="11">
    <source>
        <dbReference type="PROSITE" id="PS50850"/>
    </source>
</evidence>
<dbReference type="Gene3D" id="1.20.1250.20">
    <property type="entry name" value="MFS general substrate transporter like domains"/>
    <property type="match status" value="1"/>
</dbReference>
<comment type="subcellular location">
    <subcellularLocation>
        <location evidence="1">Cell inner membrane</location>
        <topology evidence="1">Multi-pass membrane protein</topology>
    </subcellularLocation>
</comment>
<dbReference type="InterPro" id="IPR011701">
    <property type="entry name" value="MFS"/>
</dbReference>
<keyword evidence="13" id="KW-1185">Reference proteome</keyword>
<feature type="transmembrane region" description="Helical" evidence="10">
    <location>
        <begin position="384"/>
        <end position="404"/>
    </location>
</feature>
<name>A0ABY8WVS9_9ACTN</name>
<feature type="transmembrane region" description="Helical" evidence="10">
    <location>
        <begin position="230"/>
        <end position="248"/>
    </location>
</feature>
<evidence type="ECO:0000256" key="9">
    <source>
        <dbReference type="SAM" id="MobiDB-lite"/>
    </source>
</evidence>
<keyword evidence="6 10" id="KW-0472">Membrane</keyword>
<keyword evidence="2" id="KW-0813">Transport</keyword>
<keyword evidence="5 10" id="KW-1133">Transmembrane helix</keyword>
<gene>
    <name evidence="12" type="ORF">ACTOB_003880</name>
</gene>
<proteinExistence type="inferred from homology"/>
<comment type="similarity">
    <text evidence="7">Belongs to the major facilitator superfamily. Drug:H(+) antiporter-3 (DHA3) (TC 2.A.1.21) family.</text>
</comment>
<dbReference type="Pfam" id="PF07690">
    <property type="entry name" value="MFS_1"/>
    <property type="match status" value="1"/>
</dbReference>
<evidence type="ECO:0000256" key="1">
    <source>
        <dbReference type="ARBA" id="ARBA00004429"/>
    </source>
</evidence>
<feature type="transmembrane region" description="Helical" evidence="10">
    <location>
        <begin position="260"/>
        <end position="286"/>
    </location>
</feature>
<dbReference type="PRINTS" id="PR01988">
    <property type="entry name" value="EXPORTERBACE"/>
</dbReference>
<dbReference type="PANTHER" id="PTHR23513">
    <property type="entry name" value="INTEGRAL MEMBRANE EFFLUX PROTEIN-RELATED"/>
    <property type="match status" value="1"/>
</dbReference>
<dbReference type="RefSeq" id="WP_284921677.1">
    <property type="nucleotide sequence ID" value="NZ_CP126980.1"/>
</dbReference>
<feature type="transmembrane region" description="Helical" evidence="10">
    <location>
        <begin position="354"/>
        <end position="378"/>
    </location>
</feature>
<evidence type="ECO:0000256" key="5">
    <source>
        <dbReference type="ARBA" id="ARBA00022989"/>
    </source>
</evidence>
<evidence type="ECO:0000256" key="3">
    <source>
        <dbReference type="ARBA" id="ARBA00022475"/>
    </source>
</evidence>
<dbReference type="InterPro" id="IPR020846">
    <property type="entry name" value="MFS_dom"/>
</dbReference>
<sequence>MSSADVAETLPAGAPPVIRWRKVIVLMTGQALSLTGDYLLLVALAWTAVRIGGATAITVLTLAGALPRAIVLIFSGAVTDMLGARFVLLRTTSARAVLLAAGAVVTLTTPWFWPLVVIAAIEGVLLGFGSPANSTLLPSLAEGDHLARANSLSAMITRLAPIVGSPIGAWLIAVGDLWQAMAVVAVTGTLAFAAAAVVTAGMPGGTRAPGETLLRHAGDGIRLLRAHARLRWLFVCAFLLDLAFGWPLEVALPLLVNTRGWGVGAVAVVVMAFSAGALVAGLIGVLLAHRLPLSVRMVATGVGIGLGILVMASTPSLAALVVVSVLVGLMAGLNGPAIVTVYQQASPPARLGTAMSMLTLAGIGTTPVSIALFGALSAVIGLHATWLVCGAVALAAPLAAVRAIRRPAPAPQAQAGREATAEVADAGEGRSRAVRDPVTRPA</sequence>
<evidence type="ECO:0000313" key="12">
    <source>
        <dbReference type="EMBL" id="WIN00186.1"/>
    </source>
</evidence>
<feature type="transmembrane region" description="Helical" evidence="10">
    <location>
        <begin position="318"/>
        <end position="342"/>
    </location>
</feature>